<comment type="caution">
    <text evidence="3">The sequence shown here is derived from an EMBL/GenBank/DDBJ whole genome shotgun (WGS) entry which is preliminary data.</text>
</comment>
<evidence type="ECO:0000256" key="1">
    <source>
        <dbReference type="SAM" id="MobiDB-lite"/>
    </source>
</evidence>
<keyword evidence="4" id="KW-1185">Reference proteome</keyword>
<dbReference type="RefSeq" id="WP_127732674.1">
    <property type="nucleotide sequence ID" value="NZ_SACP01000023.1"/>
</dbReference>
<organism evidence="3 4">
    <name type="scientific">Methylobacterium oryzihabitans</name>
    <dbReference type="NCBI Taxonomy" id="2499852"/>
    <lineage>
        <taxon>Bacteria</taxon>
        <taxon>Pseudomonadati</taxon>
        <taxon>Pseudomonadota</taxon>
        <taxon>Alphaproteobacteria</taxon>
        <taxon>Hyphomicrobiales</taxon>
        <taxon>Methylobacteriaceae</taxon>
        <taxon>Methylobacterium</taxon>
    </lineage>
</organism>
<keyword evidence="2" id="KW-1133">Transmembrane helix</keyword>
<reference evidence="3 4" key="1">
    <citation type="submission" date="2019-01" db="EMBL/GenBank/DDBJ databases">
        <authorList>
            <person name="Chen W.-M."/>
        </authorList>
    </citation>
    <scope>NUCLEOTIDE SEQUENCE [LARGE SCALE GENOMIC DNA]</scope>
    <source>
        <strain evidence="3 4">TER-1</strain>
    </source>
</reference>
<dbReference type="Proteomes" id="UP000286997">
    <property type="component" value="Unassembled WGS sequence"/>
</dbReference>
<accession>A0A3S2VKU3</accession>
<feature type="compositionally biased region" description="Low complexity" evidence="1">
    <location>
        <begin position="56"/>
        <end position="70"/>
    </location>
</feature>
<gene>
    <name evidence="3" type="ORF">EOE48_20655</name>
</gene>
<feature type="compositionally biased region" description="Pro residues" evidence="1">
    <location>
        <begin position="71"/>
        <end position="80"/>
    </location>
</feature>
<evidence type="ECO:0000313" key="3">
    <source>
        <dbReference type="EMBL" id="RVU15220.1"/>
    </source>
</evidence>
<feature type="transmembrane region" description="Helical" evidence="2">
    <location>
        <begin position="12"/>
        <end position="34"/>
    </location>
</feature>
<protein>
    <submittedName>
        <fullName evidence="3">Uncharacterized protein</fullName>
    </submittedName>
</protein>
<evidence type="ECO:0000313" key="4">
    <source>
        <dbReference type="Proteomes" id="UP000286997"/>
    </source>
</evidence>
<feature type="region of interest" description="Disordered" evidence="1">
    <location>
        <begin position="56"/>
        <end position="80"/>
    </location>
</feature>
<keyword evidence="2" id="KW-0812">Transmembrane</keyword>
<sequence>MTAALDPTLATAYAASLAMLAGTVLGATIAFALVAGRIARLTEMVLDQRLLAAAAARPRPGKASPATVPAEPVPPAAGAA</sequence>
<name>A0A3S2VKU3_9HYPH</name>
<keyword evidence="2" id="KW-0472">Membrane</keyword>
<evidence type="ECO:0000256" key="2">
    <source>
        <dbReference type="SAM" id="Phobius"/>
    </source>
</evidence>
<dbReference type="EMBL" id="SACP01000023">
    <property type="protein sequence ID" value="RVU15220.1"/>
    <property type="molecule type" value="Genomic_DNA"/>
</dbReference>
<dbReference type="AlphaFoldDB" id="A0A3S2VKU3"/>
<proteinExistence type="predicted"/>